<comment type="caution">
    <text evidence="1">The sequence shown here is derived from an EMBL/GenBank/DDBJ whole genome shotgun (WGS) entry which is preliminary data.</text>
</comment>
<organism evidence="1 2">
    <name type="scientific">Solanum commersonii</name>
    <name type="common">Commerson's wild potato</name>
    <name type="synonym">Commerson's nightshade</name>
    <dbReference type="NCBI Taxonomy" id="4109"/>
    <lineage>
        <taxon>Eukaryota</taxon>
        <taxon>Viridiplantae</taxon>
        <taxon>Streptophyta</taxon>
        <taxon>Embryophyta</taxon>
        <taxon>Tracheophyta</taxon>
        <taxon>Spermatophyta</taxon>
        <taxon>Magnoliopsida</taxon>
        <taxon>eudicotyledons</taxon>
        <taxon>Gunneridae</taxon>
        <taxon>Pentapetalae</taxon>
        <taxon>asterids</taxon>
        <taxon>lamiids</taxon>
        <taxon>Solanales</taxon>
        <taxon>Solanaceae</taxon>
        <taxon>Solanoideae</taxon>
        <taxon>Solaneae</taxon>
        <taxon>Solanum</taxon>
    </lineage>
</organism>
<dbReference type="EMBL" id="JACXVP010000010">
    <property type="protein sequence ID" value="KAG5580995.1"/>
    <property type="molecule type" value="Genomic_DNA"/>
</dbReference>
<reference evidence="1 2" key="1">
    <citation type="submission" date="2020-09" db="EMBL/GenBank/DDBJ databases">
        <title>De no assembly of potato wild relative species, Solanum commersonii.</title>
        <authorList>
            <person name="Cho K."/>
        </authorList>
    </citation>
    <scope>NUCLEOTIDE SEQUENCE [LARGE SCALE GENOMIC DNA]</scope>
    <source>
        <strain evidence="1">LZ3.2</strain>
        <tissue evidence="1">Leaf</tissue>
    </source>
</reference>
<dbReference type="Proteomes" id="UP000824120">
    <property type="component" value="Chromosome 10"/>
</dbReference>
<accession>A0A9J5WYY2</accession>
<proteinExistence type="predicted"/>
<gene>
    <name evidence="1" type="ORF">H5410_051622</name>
</gene>
<sequence length="82" mass="9580">MEVMLELKHNTLVENYLDDYNKFEAYAQELRLESDSYFDVVIYISRKALATGKRRFLRMLCASKKLNMALKMGLRQLVGLDG</sequence>
<dbReference type="AlphaFoldDB" id="A0A9J5WYY2"/>
<name>A0A9J5WYY2_SOLCO</name>
<protein>
    <submittedName>
        <fullName evidence="1">Uncharacterized protein</fullName>
    </submittedName>
</protein>
<keyword evidence="2" id="KW-1185">Reference proteome</keyword>
<evidence type="ECO:0000313" key="2">
    <source>
        <dbReference type="Proteomes" id="UP000824120"/>
    </source>
</evidence>
<evidence type="ECO:0000313" key="1">
    <source>
        <dbReference type="EMBL" id="KAG5580995.1"/>
    </source>
</evidence>